<feature type="domain" description="NB-ARC" evidence="1">
    <location>
        <begin position="256"/>
        <end position="408"/>
    </location>
</feature>
<evidence type="ECO:0000259" key="1">
    <source>
        <dbReference type="Pfam" id="PF00931"/>
    </source>
</evidence>
<comment type="caution">
    <text evidence="2">The sequence shown here is derived from an EMBL/GenBank/DDBJ whole genome shotgun (WGS) entry which is preliminary data.</text>
</comment>
<reference evidence="2" key="1">
    <citation type="submission" date="2021-06" db="EMBL/GenBank/DDBJ databases">
        <authorList>
            <person name="Hodson N. C."/>
            <person name="Mongue J. A."/>
            <person name="Jaron S. K."/>
        </authorList>
    </citation>
    <scope>NUCLEOTIDE SEQUENCE</scope>
</reference>
<dbReference type="OrthoDB" id="7617259at2759"/>
<dbReference type="EMBL" id="CAJVCH010532354">
    <property type="protein sequence ID" value="CAG7824319.1"/>
    <property type="molecule type" value="Genomic_DNA"/>
</dbReference>
<evidence type="ECO:0000313" key="2">
    <source>
        <dbReference type="EMBL" id="CAG7824319.1"/>
    </source>
</evidence>
<protein>
    <recommendedName>
        <fullName evidence="1">NB-ARC domain-containing protein</fullName>
    </recommendedName>
</protein>
<dbReference type="PANTHER" id="PTHR35205">
    <property type="entry name" value="NB-ARC AND TPR DOMAIN PROTEIN"/>
    <property type="match status" value="1"/>
</dbReference>
<dbReference type="Proteomes" id="UP000708208">
    <property type="component" value="Unassembled WGS sequence"/>
</dbReference>
<organism evidence="2 3">
    <name type="scientific">Allacma fusca</name>
    <dbReference type="NCBI Taxonomy" id="39272"/>
    <lineage>
        <taxon>Eukaryota</taxon>
        <taxon>Metazoa</taxon>
        <taxon>Ecdysozoa</taxon>
        <taxon>Arthropoda</taxon>
        <taxon>Hexapoda</taxon>
        <taxon>Collembola</taxon>
        <taxon>Symphypleona</taxon>
        <taxon>Sminthuridae</taxon>
        <taxon>Allacma</taxon>
    </lineage>
</organism>
<dbReference type="PANTHER" id="PTHR35205:SF1">
    <property type="entry name" value="ZU5 DOMAIN-CONTAINING PROTEIN"/>
    <property type="match status" value="1"/>
</dbReference>
<accession>A0A8J2KVP1</accession>
<dbReference type="GO" id="GO:0043531">
    <property type="term" value="F:ADP binding"/>
    <property type="evidence" value="ECO:0007669"/>
    <property type="project" value="InterPro"/>
</dbReference>
<evidence type="ECO:0000313" key="3">
    <source>
        <dbReference type="Proteomes" id="UP000708208"/>
    </source>
</evidence>
<dbReference type="InterPro" id="IPR002182">
    <property type="entry name" value="NB-ARC"/>
</dbReference>
<dbReference type="AlphaFoldDB" id="A0A8J2KVP1"/>
<name>A0A8J2KVP1_9HEXA</name>
<keyword evidence="3" id="KW-1185">Reference proteome</keyword>
<gene>
    <name evidence="2" type="ORF">AFUS01_LOCUS34482</name>
</gene>
<dbReference type="Pfam" id="PF00931">
    <property type="entry name" value="NB-ARC"/>
    <property type="match status" value="1"/>
</dbReference>
<sequence>MAAQPESTTAGNINYGLQKVEKQSNVLNLYSSKETSIRIETFNIEDPLDIDEDEDRTLSELHNEIQDRNKSDLKDKKINSFIWPITGVAGSGKTQYALKYVYKYKREYAHCLLINASTVENAQESFLDTENDLKAKGITEIKKDACVENVYNSTLTNHSLIVFDDIDCGTNFMKTDFGKFFPPTLKTDWKQPVIIVTSKNRDWEEHKNCRSSWKPWRPTLDIVEEVTGYKDPIEYFVGRTDVLNTVQSTFEEAKENTEVSSHLVILIGMPGIGKSETARMYVNKRKADYGNIIWINAKTQELIFKSFSEVSRKLQLPFQNLETLKKDTKGLAREVYKELCQMSLLIVFDGANSWSSEDGIRNFIPMDIKRGWKTPDIIVTSRNRNWGTGKVIEVEELCFEDCHKLLSCLLNRHAHKDTWILSFLVYWRYGGLPIVAQQFVLNYDRSSQSQIAACKEYFNALCNYKNFLNTPVFET</sequence>
<proteinExistence type="predicted"/>